<dbReference type="SUPFAM" id="SSF52768">
    <property type="entry name" value="Arginase/deacetylase"/>
    <property type="match status" value="1"/>
</dbReference>
<evidence type="ECO:0000313" key="3">
    <source>
        <dbReference type="EMBL" id="OGY18589.1"/>
    </source>
</evidence>
<dbReference type="AlphaFoldDB" id="A0A1G1VT70"/>
<sequence length="303" mass="33694">MLHIVFHPKYLDYSFGPGHPFWPERAEVFLKRLKETTLPYKLHKPQRAKDKDILLAHAGEYLNRVKYLAQSGGALSIDTPVDAGVLEAAYFSVGGTILATELALGGKRVMNLLGGLHHAGISDSSGFCIFNDHAIAIRKLQKEKKIKTAFVFDVDVHAGQGTQEIFYDDPTVFTLSIHQDPHTLYPGTGFPKQEGEGKGKGFNRNIILNPGAGEIQFLAAVEEGLRLHKKFNPDLTVLVLGADTFKEDPLANIKLELETYEKLGEKLKGIEHCCTLCAGGYSRSVPEIWIQFLRSWGTEDKKY</sequence>
<evidence type="ECO:0000313" key="4">
    <source>
        <dbReference type="Proteomes" id="UP000179233"/>
    </source>
</evidence>
<comment type="caution">
    <text evidence="3">The sequence shown here is derived from an EMBL/GenBank/DDBJ whole genome shotgun (WGS) entry which is preliminary data.</text>
</comment>
<evidence type="ECO:0000256" key="1">
    <source>
        <dbReference type="ARBA" id="ARBA00005947"/>
    </source>
</evidence>
<dbReference type="InterPro" id="IPR037138">
    <property type="entry name" value="His_deacetylse_dom_sf"/>
</dbReference>
<organism evidence="3 4">
    <name type="scientific">Candidatus Chisholmbacteria bacterium RIFCSPHIGHO2_01_FULL_52_32</name>
    <dbReference type="NCBI Taxonomy" id="1797591"/>
    <lineage>
        <taxon>Bacteria</taxon>
        <taxon>Candidatus Chisholmiibacteriota</taxon>
    </lineage>
</organism>
<dbReference type="InterPro" id="IPR023696">
    <property type="entry name" value="Ureohydrolase_dom_sf"/>
</dbReference>
<dbReference type="PRINTS" id="PR01270">
    <property type="entry name" value="HDASUPER"/>
</dbReference>
<dbReference type="EMBL" id="MHCJ01000003">
    <property type="protein sequence ID" value="OGY18589.1"/>
    <property type="molecule type" value="Genomic_DNA"/>
</dbReference>
<dbReference type="InterPro" id="IPR023801">
    <property type="entry name" value="His_deacetylse_dom"/>
</dbReference>
<feature type="domain" description="Histone deacetylase" evidence="2">
    <location>
        <begin position="19"/>
        <end position="292"/>
    </location>
</feature>
<dbReference type="Proteomes" id="UP000179233">
    <property type="component" value="Unassembled WGS sequence"/>
</dbReference>
<evidence type="ECO:0000259" key="2">
    <source>
        <dbReference type="Pfam" id="PF00850"/>
    </source>
</evidence>
<dbReference type="GO" id="GO:0040029">
    <property type="term" value="P:epigenetic regulation of gene expression"/>
    <property type="evidence" value="ECO:0007669"/>
    <property type="project" value="TreeGrafter"/>
</dbReference>
<dbReference type="InterPro" id="IPR000286">
    <property type="entry name" value="HDACs"/>
</dbReference>
<gene>
    <name evidence="3" type="ORF">A2786_03770</name>
</gene>
<reference evidence="3 4" key="1">
    <citation type="journal article" date="2016" name="Nat. Commun.">
        <title>Thousands of microbial genomes shed light on interconnected biogeochemical processes in an aquifer system.</title>
        <authorList>
            <person name="Anantharaman K."/>
            <person name="Brown C.T."/>
            <person name="Hug L.A."/>
            <person name="Sharon I."/>
            <person name="Castelle C.J."/>
            <person name="Probst A.J."/>
            <person name="Thomas B.C."/>
            <person name="Singh A."/>
            <person name="Wilkins M.J."/>
            <person name="Karaoz U."/>
            <person name="Brodie E.L."/>
            <person name="Williams K.H."/>
            <person name="Hubbard S.S."/>
            <person name="Banfield J.F."/>
        </authorList>
    </citation>
    <scope>NUCLEOTIDE SEQUENCE [LARGE SCALE GENOMIC DNA]</scope>
</reference>
<accession>A0A1G1VT70</accession>
<name>A0A1G1VT70_9BACT</name>
<proteinExistence type="inferred from homology"/>
<dbReference type="GO" id="GO:0004407">
    <property type="term" value="F:histone deacetylase activity"/>
    <property type="evidence" value="ECO:0007669"/>
    <property type="project" value="TreeGrafter"/>
</dbReference>
<dbReference type="Pfam" id="PF00850">
    <property type="entry name" value="Hist_deacetyl"/>
    <property type="match status" value="1"/>
</dbReference>
<dbReference type="Gene3D" id="3.40.800.20">
    <property type="entry name" value="Histone deacetylase domain"/>
    <property type="match status" value="1"/>
</dbReference>
<protein>
    <recommendedName>
        <fullName evidence="2">Histone deacetylase domain-containing protein</fullName>
    </recommendedName>
</protein>
<dbReference type="PANTHER" id="PTHR10625">
    <property type="entry name" value="HISTONE DEACETYLASE HDAC1-RELATED"/>
    <property type="match status" value="1"/>
</dbReference>
<comment type="similarity">
    <text evidence="1">Belongs to the histone deacetylase family.</text>
</comment>